<dbReference type="GO" id="GO:0047661">
    <property type="term" value="F:amino-acid racemase activity"/>
    <property type="evidence" value="ECO:0007669"/>
    <property type="project" value="InterPro"/>
</dbReference>
<organism evidence="2 3">
    <name type="scientific">Spinactinospora alkalitolerans</name>
    <dbReference type="NCBI Taxonomy" id="687207"/>
    <lineage>
        <taxon>Bacteria</taxon>
        <taxon>Bacillati</taxon>
        <taxon>Actinomycetota</taxon>
        <taxon>Actinomycetes</taxon>
        <taxon>Streptosporangiales</taxon>
        <taxon>Nocardiopsidaceae</taxon>
        <taxon>Spinactinospora</taxon>
    </lineage>
</organism>
<evidence type="ECO:0000256" key="1">
    <source>
        <dbReference type="ARBA" id="ARBA00038414"/>
    </source>
</evidence>
<protein>
    <submittedName>
        <fullName evidence="2">Asp/Glu/hydantoin racemase</fullName>
    </submittedName>
</protein>
<dbReference type="EMBL" id="JACCCC010000001">
    <property type="protein sequence ID" value="NYE45978.1"/>
    <property type="molecule type" value="Genomic_DNA"/>
</dbReference>
<comment type="similarity">
    <text evidence="1">Belongs to the HyuE racemase family.</text>
</comment>
<dbReference type="InterPro" id="IPR053714">
    <property type="entry name" value="Iso_Racemase_Enz_sf"/>
</dbReference>
<accession>A0A852TPU1</accession>
<dbReference type="Proteomes" id="UP000589036">
    <property type="component" value="Unassembled WGS sequence"/>
</dbReference>
<dbReference type="AlphaFoldDB" id="A0A852TPU1"/>
<proteinExistence type="inferred from homology"/>
<gene>
    <name evidence="2" type="ORF">HDA32_001098</name>
</gene>
<reference evidence="2 3" key="1">
    <citation type="submission" date="2020-07" db="EMBL/GenBank/DDBJ databases">
        <title>Sequencing the genomes of 1000 actinobacteria strains.</title>
        <authorList>
            <person name="Klenk H.-P."/>
        </authorList>
    </citation>
    <scope>NUCLEOTIDE SEQUENCE [LARGE SCALE GENOMIC DNA]</scope>
    <source>
        <strain evidence="2 3">CXB654</strain>
    </source>
</reference>
<dbReference type="InterPro" id="IPR015942">
    <property type="entry name" value="Asp/Glu/hydantoin_racemase"/>
</dbReference>
<sequence>MTNDRSGRRVRLLAITPIHVDGAELGRRLDRYRRLAPPGLEVELRDIGARAPRALDGAGDVRRSTGLMAEAVAAAEDEGFDAVLPDCVLDPAVPADAAAPGRVRGILRLCCGRLWGEGRRFGAVARNAAIAAELDRRVADYGCAEGYVGTEVLDLDVAAIADERRWNEALGAALDRLAGRGASAVINGCSAVDLDPGAAFGVDVVDPTALALAALAPLPASAVLPAAGARS</sequence>
<comment type="caution">
    <text evidence="2">The sequence shown here is derived from an EMBL/GenBank/DDBJ whole genome shotgun (WGS) entry which is preliminary data.</text>
</comment>
<keyword evidence="3" id="KW-1185">Reference proteome</keyword>
<name>A0A852TPU1_9ACTN</name>
<evidence type="ECO:0000313" key="2">
    <source>
        <dbReference type="EMBL" id="NYE45978.1"/>
    </source>
</evidence>
<evidence type="ECO:0000313" key="3">
    <source>
        <dbReference type="Proteomes" id="UP000589036"/>
    </source>
</evidence>
<dbReference type="Pfam" id="PF01177">
    <property type="entry name" value="Asp_Glu_race"/>
    <property type="match status" value="1"/>
</dbReference>
<dbReference type="RefSeq" id="WP_218882342.1">
    <property type="nucleotide sequence ID" value="NZ_BAAAYY010000024.1"/>
</dbReference>
<dbReference type="Gene3D" id="3.40.50.12500">
    <property type="match status" value="1"/>
</dbReference>